<feature type="compositionally biased region" description="Low complexity" evidence="1">
    <location>
        <begin position="80"/>
        <end position="90"/>
    </location>
</feature>
<keyword evidence="2" id="KW-0472">Membrane</keyword>
<gene>
    <name evidence="3" type="ORF">AAHA92_07056</name>
</gene>
<keyword evidence="2" id="KW-1133">Transmembrane helix</keyword>
<evidence type="ECO:0000256" key="1">
    <source>
        <dbReference type="SAM" id="MobiDB-lite"/>
    </source>
</evidence>
<name>A0ABD1IAA8_SALDI</name>
<dbReference type="PANTHER" id="PTHR37249:SF3">
    <property type="entry name" value="OS03G0206201 PROTEIN"/>
    <property type="match status" value="1"/>
</dbReference>
<evidence type="ECO:0000313" key="3">
    <source>
        <dbReference type="EMBL" id="KAL1564753.1"/>
    </source>
</evidence>
<comment type="caution">
    <text evidence="3">The sequence shown here is derived from an EMBL/GenBank/DDBJ whole genome shotgun (WGS) entry which is preliminary data.</text>
</comment>
<sequence>MKNFGFLFVLLLIGAAAFSYLSFPLLSIQVNLVLGIVSMGSMNVMALTTKRRKVKQQDMDHPSKVADVEGSAHLEDYHSIDPIPSSTTSIRDGPIQHDTPLMPYIPEPSPPPSETKHSEFP</sequence>
<protein>
    <submittedName>
        <fullName evidence="3">Uncharacterized protein</fullName>
    </submittedName>
</protein>
<dbReference type="AlphaFoldDB" id="A0ABD1IAA8"/>
<feature type="compositionally biased region" description="Pro residues" evidence="1">
    <location>
        <begin position="103"/>
        <end position="113"/>
    </location>
</feature>
<evidence type="ECO:0000256" key="2">
    <source>
        <dbReference type="SAM" id="Phobius"/>
    </source>
</evidence>
<feature type="region of interest" description="Disordered" evidence="1">
    <location>
        <begin position="77"/>
        <end position="121"/>
    </location>
</feature>
<keyword evidence="2" id="KW-0812">Transmembrane</keyword>
<reference evidence="3 4" key="1">
    <citation type="submission" date="2024-06" db="EMBL/GenBank/DDBJ databases">
        <title>A chromosome level genome sequence of Diviner's sage (Salvia divinorum).</title>
        <authorList>
            <person name="Ford S.A."/>
            <person name="Ro D.-K."/>
            <person name="Ness R.W."/>
            <person name="Phillips M.A."/>
        </authorList>
    </citation>
    <scope>NUCLEOTIDE SEQUENCE [LARGE SCALE GENOMIC DNA]</scope>
    <source>
        <strain evidence="3">SAF-2024a</strain>
        <tissue evidence="3">Leaf</tissue>
    </source>
</reference>
<feature type="transmembrane region" description="Helical" evidence="2">
    <location>
        <begin position="27"/>
        <end position="47"/>
    </location>
</feature>
<dbReference type="EMBL" id="JBEAFC010000003">
    <property type="protein sequence ID" value="KAL1564753.1"/>
    <property type="molecule type" value="Genomic_DNA"/>
</dbReference>
<accession>A0ABD1IAA8</accession>
<dbReference type="PANTHER" id="PTHR37249">
    <property type="entry name" value="OS03G0206201 PROTEIN"/>
    <property type="match status" value="1"/>
</dbReference>
<proteinExistence type="predicted"/>
<keyword evidence="4" id="KW-1185">Reference proteome</keyword>
<organism evidence="3 4">
    <name type="scientific">Salvia divinorum</name>
    <name type="common">Maria pastora</name>
    <name type="synonym">Diviner's sage</name>
    <dbReference type="NCBI Taxonomy" id="28513"/>
    <lineage>
        <taxon>Eukaryota</taxon>
        <taxon>Viridiplantae</taxon>
        <taxon>Streptophyta</taxon>
        <taxon>Embryophyta</taxon>
        <taxon>Tracheophyta</taxon>
        <taxon>Spermatophyta</taxon>
        <taxon>Magnoliopsida</taxon>
        <taxon>eudicotyledons</taxon>
        <taxon>Gunneridae</taxon>
        <taxon>Pentapetalae</taxon>
        <taxon>asterids</taxon>
        <taxon>lamiids</taxon>
        <taxon>Lamiales</taxon>
        <taxon>Lamiaceae</taxon>
        <taxon>Nepetoideae</taxon>
        <taxon>Mentheae</taxon>
        <taxon>Salviinae</taxon>
        <taxon>Salvia</taxon>
        <taxon>Salvia subgen. Calosphace</taxon>
    </lineage>
</organism>
<evidence type="ECO:0000313" key="4">
    <source>
        <dbReference type="Proteomes" id="UP001567538"/>
    </source>
</evidence>
<dbReference type="Proteomes" id="UP001567538">
    <property type="component" value="Unassembled WGS sequence"/>
</dbReference>